<reference evidence="1" key="1">
    <citation type="submission" date="2020-04" db="EMBL/GenBank/DDBJ databases">
        <authorList>
            <person name="Alioto T."/>
            <person name="Alioto T."/>
            <person name="Gomez Garrido J."/>
        </authorList>
    </citation>
    <scope>NUCLEOTIDE SEQUENCE</scope>
    <source>
        <strain evidence="1">A484AB</strain>
    </source>
</reference>
<dbReference type="SUPFAM" id="SSF55681">
    <property type="entry name" value="Class II aaRS and biotin synthetases"/>
    <property type="match status" value="1"/>
</dbReference>
<evidence type="ECO:0000313" key="1">
    <source>
        <dbReference type="EMBL" id="CAB4022751.1"/>
    </source>
</evidence>
<evidence type="ECO:0000313" key="2">
    <source>
        <dbReference type="Proteomes" id="UP001152795"/>
    </source>
</evidence>
<dbReference type="SUPFAM" id="SSF52954">
    <property type="entry name" value="Class II aaRS ABD-related"/>
    <property type="match status" value="1"/>
</dbReference>
<name>A0A6S7K4C2_PARCT</name>
<dbReference type="EMBL" id="CACRXK020012135">
    <property type="protein sequence ID" value="CAB4022751.1"/>
    <property type="molecule type" value="Genomic_DNA"/>
</dbReference>
<proteinExistence type="predicted"/>
<dbReference type="Gene3D" id="3.30.930.10">
    <property type="entry name" value="Bira Bifunctional Protein, Domain 2"/>
    <property type="match status" value="1"/>
</dbReference>
<dbReference type="Proteomes" id="UP001152795">
    <property type="component" value="Unassembled WGS sequence"/>
</dbReference>
<organism evidence="1 2">
    <name type="scientific">Paramuricea clavata</name>
    <name type="common">Red gorgonian</name>
    <name type="synonym">Violescent sea-whip</name>
    <dbReference type="NCBI Taxonomy" id="317549"/>
    <lineage>
        <taxon>Eukaryota</taxon>
        <taxon>Metazoa</taxon>
        <taxon>Cnidaria</taxon>
        <taxon>Anthozoa</taxon>
        <taxon>Octocorallia</taxon>
        <taxon>Malacalcyonacea</taxon>
        <taxon>Plexauridae</taxon>
        <taxon>Paramuricea</taxon>
    </lineage>
</organism>
<dbReference type="OrthoDB" id="57698at2759"/>
<dbReference type="InterPro" id="IPR045864">
    <property type="entry name" value="aa-tRNA-synth_II/BPL/LPL"/>
</dbReference>
<keyword evidence="2" id="KW-1185">Reference proteome</keyword>
<protein>
    <submittedName>
        <fullName evidence="1">DNA polymerase subunit gamma-2, mitochondrial, partial</fullName>
    </submittedName>
</protein>
<comment type="caution">
    <text evidence="1">The sequence shown here is derived from an EMBL/GenBank/DDBJ whole genome shotgun (WGS) entry which is preliminary data.</text>
</comment>
<accession>A0A6S7K4C2</accession>
<gene>
    <name evidence="1" type="ORF">PACLA_8A018569</name>
</gene>
<dbReference type="AlphaFoldDB" id="A0A6S7K4C2"/>
<sequence length="173" mass="19602">MDYWMRKRLSWWIKYAEIPAEFSLVDEDCRKQFIQDGDEALEDTMAVQFNFPWGKEAVESISSYSDVRKLIKNDSCHDEDLGVVLATLSVERGILAYLLDAYHENEYLNSKGNKKTHSKLRLHPSLAPVKVAVLSNKALNTELGRVARQLATELRQAGKAAFHNSAVLADLFG</sequence>